<gene>
    <name evidence="2" type="ORF">NIES4072_03100</name>
</gene>
<protein>
    <recommendedName>
        <fullName evidence="1">DUF5615 domain-containing protein</fullName>
    </recommendedName>
</protein>
<evidence type="ECO:0000313" key="3">
    <source>
        <dbReference type="Proteomes" id="UP000245124"/>
    </source>
</evidence>
<evidence type="ECO:0000313" key="2">
    <source>
        <dbReference type="EMBL" id="GBG16664.1"/>
    </source>
</evidence>
<dbReference type="Proteomes" id="UP000245124">
    <property type="component" value="Unassembled WGS sequence"/>
</dbReference>
<dbReference type="Pfam" id="PF18480">
    <property type="entry name" value="DUF5615"/>
    <property type="match status" value="1"/>
</dbReference>
<reference evidence="2 3" key="1">
    <citation type="submission" date="2017-06" db="EMBL/GenBank/DDBJ databases">
        <title>Genome sequencing of cyanobaciteial culture collection at National Institute for Environmental Studies (NIES).</title>
        <authorList>
            <person name="Hirose Y."/>
            <person name="Shimura Y."/>
            <person name="Fujisawa T."/>
            <person name="Nakamura Y."/>
            <person name="Kawachi M."/>
        </authorList>
    </citation>
    <scope>NUCLEOTIDE SEQUENCE [LARGE SCALE GENOMIC DNA]</scope>
    <source>
        <strain evidence="2 3">NIES-4072</strain>
    </source>
</reference>
<dbReference type="RefSeq" id="WP_109007001.1">
    <property type="nucleotide sequence ID" value="NZ_BDUD01000001.1"/>
</dbReference>
<dbReference type="EMBL" id="BDUD01000001">
    <property type="protein sequence ID" value="GBG16664.1"/>
    <property type="molecule type" value="Genomic_DNA"/>
</dbReference>
<evidence type="ECO:0000259" key="1">
    <source>
        <dbReference type="Pfam" id="PF18480"/>
    </source>
</evidence>
<feature type="domain" description="DUF5615" evidence="1">
    <location>
        <begin position="4"/>
        <end position="62"/>
    </location>
</feature>
<proteinExistence type="predicted"/>
<dbReference type="AlphaFoldDB" id="A0A2R5FM04"/>
<dbReference type="InterPro" id="IPR041049">
    <property type="entry name" value="DUF5615"/>
</dbReference>
<accession>A0A2R5FM04</accession>
<organism evidence="2 3">
    <name type="scientific">Nostoc commune NIES-4072</name>
    <dbReference type="NCBI Taxonomy" id="2005467"/>
    <lineage>
        <taxon>Bacteria</taxon>
        <taxon>Bacillati</taxon>
        <taxon>Cyanobacteriota</taxon>
        <taxon>Cyanophyceae</taxon>
        <taxon>Nostocales</taxon>
        <taxon>Nostocaceae</taxon>
        <taxon>Nostoc</taxon>
    </lineage>
</organism>
<sequence length="119" mass="14009">MKVRFLLDENLSPKLKISVLRLNLAIDILRVGDAEAPPLGTLDPDILRYLELSQRILVTDNRKSMPEHLEEHWRDGRHIWGLVWLRSSGNLSIWAETIYLIWEATEAEEWIDRLDWIPL</sequence>
<comment type="caution">
    <text evidence="2">The sequence shown here is derived from an EMBL/GenBank/DDBJ whole genome shotgun (WGS) entry which is preliminary data.</text>
</comment>
<keyword evidence="3" id="KW-1185">Reference proteome</keyword>
<name>A0A2R5FM04_NOSCO</name>
<dbReference type="OrthoDB" id="572420at2"/>